<reference evidence="8" key="1">
    <citation type="journal article" date="2021" name="IMA Fungus">
        <title>Genomic characterization of three marine fungi, including Emericellopsis atlantica sp. nov. with signatures of a generalist lifestyle and marine biomass degradation.</title>
        <authorList>
            <person name="Hagestad O.C."/>
            <person name="Hou L."/>
            <person name="Andersen J.H."/>
            <person name="Hansen E.H."/>
            <person name="Altermark B."/>
            <person name="Li C."/>
            <person name="Kuhnert E."/>
            <person name="Cox R.J."/>
            <person name="Crous P.W."/>
            <person name="Spatafora J.W."/>
            <person name="Lail K."/>
            <person name="Amirebrahimi M."/>
            <person name="Lipzen A."/>
            <person name="Pangilinan J."/>
            <person name="Andreopoulos W."/>
            <person name="Hayes R.D."/>
            <person name="Ng V."/>
            <person name="Grigoriev I.V."/>
            <person name="Jackson S.A."/>
            <person name="Sutton T.D.S."/>
            <person name="Dobson A.D.W."/>
            <person name="Rama T."/>
        </authorList>
    </citation>
    <scope>NUCLEOTIDE SEQUENCE</scope>
    <source>
        <strain evidence="8">TRa018bII</strain>
    </source>
</reference>
<dbReference type="PANTHER" id="PTHR36206">
    <property type="entry name" value="ASPERCRYPTIN BIOSYNTHESIS CLUSTER-SPECIFIC TRANSCRIPTION REGULATOR ATNN-RELATED"/>
    <property type="match status" value="1"/>
</dbReference>
<evidence type="ECO:0000256" key="1">
    <source>
        <dbReference type="ARBA" id="ARBA00022723"/>
    </source>
</evidence>
<accession>A0A9P7Y8S1</accession>
<protein>
    <submittedName>
        <fullName evidence="8">Uncharacterized protein</fullName>
    </submittedName>
</protein>
<keyword evidence="1" id="KW-0479">Metal-binding</keyword>
<feature type="region of interest" description="Disordered" evidence="7">
    <location>
        <begin position="78"/>
        <end position="120"/>
    </location>
</feature>
<keyword evidence="6" id="KW-0539">Nucleus</keyword>
<dbReference type="Proteomes" id="UP000824998">
    <property type="component" value="Unassembled WGS sequence"/>
</dbReference>
<dbReference type="OrthoDB" id="3598904at2759"/>
<dbReference type="PANTHER" id="PTHR36206:SF4">
    <property type="entry name" value="HYPOTHETICAL CONSERVED PROTEIN (EUROFUNG)-RELATED"/>
    <property type="match status" value="1"/>
</dbReference>
<dbReference type="AlphaFoldDB" id="A0A9P7Y8S1"/>
<proteinExistence type="predicted"/>
<dbReference type="EMBL" id="MU251852">
    <property type="protein sequence ID" value="KAG9228851.1"/>
    <property type="molecule type" value="Genomic_DNA"/>
</dbReference>
<evidence type="ECO:0000256" key="2">
    <source>
        <dbReference type="ARBA" id="ARBA00022833"/>
    </source>
</evidence>
<evidence type="ECO:0000313" key="9">
    <source>
        <dbReference type="Proteomes" id="UP000824998"/>
    </source>
</evidence>
<comment type="caution">
    <text evidence="8">The sequence shown here is derived from an EMBL/GenBank/DDBJ whole genome shotgun (WGS) entry which is preliminary data.</text>
</comment>
<evidence type="ECO:0000256" key="4">
    <source>
        <dbReference type="ARBA" id="ARBA00023125"/>
    </source>
</evidence>
<keyword evidence="5" id="KW-0804">Transcription</keyword>
<evidence type="ECO:0000256" key="6">
    <source>
        <dbReference type="ARBA" id="ARBA00023242"/>
    </source>
</evidence>
<sequence>MLLTLLGLFDQTLLLRRYGVPVAQRLQLTEASDRVKTRASAPKSRTGCISCKTRKIKYGEEKPGKACPPNCNQKSNTYDPNGNSASIPATSNATLTPDSASIRSNSRSPAKIPSHSSQASTQLTQLNYESQYFQVFLDENPTNLTPEDPFFWKRVAVEESYRTPCIRHALVALGALI</sequence>
<dbReference type="GO" id="GO:0003677">
    <property type="term" value="F:DNA binding"/>
    <property type="evidence" value="ECO:0007669"/>
    <property type="project" value="UniProtKB-KW"/>
</dbReference>
<dbReference type="InterPro" id="IPR052360">
    <property type="entry name" value="Transcr_Regulatory_Proteins"/>
</dbReference>
<keyword evidence="9" id="KW-1185">Reference proteome</keyword>
<keyword evidence="2" id="KW-0862">Zinc</keyword>
<evidence type="ECO:0000256" key="7">
    <source>
        <dbReference type="SAM" id="MobiDB-lite"/>
    </source>
</evidence>
<evidence type="ECO:0000256" key="3">
    <source>
        <dbReference type="ARBA" id="ARBA00023015"/>
    </source>
</evidence>
<gene>
    <name evidence="8" type="ORF">BJ875DRAFT_446499</name>
</gene>
<keyword evidence="3" id="KW-0805">Transcription regulation</keyword>
<keyword evidence="4" id="KW-0238">DNA-binding</keyword>
<dbReference type="GO" id="GO:0046872">
    <property type="term" value="F:metal ion binding"/>
    <property type="evidence" value="ECO:0007669"/>
    <property type="project" value="UniProtKB-KW"/>
</dbReference>
<name>A0A9P7Y8S1_9HELO</name>
<evidence type="ECO:0000256" key="5">
    <source>
        <dbReference type="ARBA" id="ARBA00023163"/>
    </source>
</evidence>
<organism evidence="8 9">
    <name type="scientific">Amylocarpus encephaloides</name>
    <dbReference type="NCBI Taxonomy" id="45428"/>
    <lineage>
        <taxon>Eukaryota</taxon>
        <taxon>Fungi</taxon>
        <taxon>Dikarya</taxon>
        <taxon>Ascomycota</taxon>
        <taxon>Pezizomycotina</taxon>
        <taxon>Leotiomycetes</taxon>
        <taxon>Helotiales</taxon>
        <taxon>Helotiales incertae sedis</taxon>
        <taxon>Amylocarpus</taxon>
    </lineage>
</organism>
<evidence type="ECO:0000313" key="8">
    <source>
        <dbReference type="EMBL" id="KAG9228851.1"/>
    </source>
</evidence>